<protein>
    <submittedName>
        <fullName evidence="3">tRNA(Cytosine32)-2-thiocytidine synthetase</fullName>
    </submittedName>
</protein>
<reference evidence="3" key="1">
    <citation type="submission" date="2018-10" db="EMBL/GenBank/DDBJ databases">
        <authorList>
            <person name="Aoki K."/>
        </authorList>
    </citation>
    <scope>NUCLEOTIDE SEQUENCE</scope>
</reference>
<dbReference type="PANTHER" id="PTHR43686:SF1">
    <property type="entry name" value="AMINOTRAN_5 DOMAIN-CONTAINING PROTEIN"/>
    <property type="match status" value="1"/>
</dbReference>
<dbReference type="EMBL" id="UOYO01000017">
    <property type="protein sequence ID" value="VAY86850.1"/>
    <property type="molecule type" value="Genomic_DNA"/>
</dbReference>
<keyword evidence="1" id="KW-0808">Transferase</keyword>
<dbReference type="AlphaFoldDB" id="A0A3B1E942"/>
<dbReference type="PIRSF" id="PIRSF004976">
    <property type="entry name" value="ATPase_YdaO"/>
    <property type="match status" value="1"/>
</dbReference>
<dbReference type="GO" id="GO:0008033">
    <property type="term" value="P:tRNA processing"/>
    <property type="evidence" value="ECO:0007669"/>
    <property type="project" value="InterPro"/>
</dbReference>
<dbReference type="PANTHER" id="PTHR43686">
    <property type="entry name" value="SULFURTRANSFERASE-RELATED"/>
    <property type="match status" value="1"/>
</dbReference>
<accession>A0A3B1E942</accession>
<dbReference type="InterPro" id="IPR014729">
    <property type="entry name" value="Rossmann-like_a/b/a_fold"/>
</dbReference>
<evidence type="ECO:0000313" key="3">
    <source>
        <dbReference type="EMBL" id="VAY86850.1"/>
    </source>
</evidence>
<name>A0A3B1E942_9ZZZZ</name>
<dbReference type="CDD" id="cd24138">
    <property type="entry name" value="TtcA-like"/>
    <property type="match status" value="1"/>
</dbReference>
<feature type="domain" description="tRNA(Ile)-lysidine/2-thiocytidine synthase N-terminal" evidence="2">
    <location>
        <begin position="27"/>
        <end position="195"/>
    </location>
</feature>
<sequence length="259" mass="29780">MLETSKKLSRITGQTNAKYNLIEDGDKVLVGFSGGKDSLTLIHTLKRMQKHAPFKFDFKAVTVTYGIGEQVEFLVKHCKKYDIKHEIINTQIFDISKDKIRKNSSFCSFVSRMRRGYLYTHAIDNGFNKLALGHHLDDAIESFFMNFFYNGSMRSMPPVYKAKNGLIVIRPLIFCRERQLRGFATDNNIAIIGDENCPAMRVDIKMPHARDEAKKLLAKLEAQNSQIFVSMKKAFMNFHPDTFFDIQNLYNIKTNTIGD</sequence>
<dbReference type="InterPro" id="IPR011063">
    <property type="entry name" value="TilS/TtcA_N"/>
</dbReference>
<proteinExistence type="predicted"/>
<dbReference type="InterPro" id="IPR035107">
    <property type="entry name" value="tRNA_thiolation_TtcA_Ctu1"/>
</dbReference>
<gene>
    <name evidence="3" type="ORF">MNB_ARC-1_1073</name>
</gene>
<organism evidence="3">
    <name type="scientific">hydrothermal vent metagenome</name>
    <dbReference type="NCBI Taxonomy" id="652676"/>
    <lineage>
        <taxon>unclassified sequences</taxon>
        <taxon>metagenomes</taxon>
        <taxon>ecological metagenomes</taxon>
    </lineage>
</organism>
<dbReference type="SUPFAM" id="SSF52402">
    <property type="entry name" value="Adenine nucleotide alpha hydrolases-like"/>
    <property type="match status" value="1"/>
</dbReference>
<evidence type="ECO:0000259" key="2">
    <source>
        <dbReference type="Pfam" id="PF01171"/>
    </source>
</evidence>
<dbReference type="GO" id="GO:0016740">
    <property type="term" value="F:transferase activity"/>
    <property type="evidence" value="ECO:0007669"/>
    <property type="project" value="UniProtKB-KW"/>
</dbReference>
<dbReference type="Gene3D" id="3.40.50.620">
    <property type="entry name" value="HUPs"/>
    <property type="match status" value="1"/>
</dbReference>
<dbReference type="Pfam" id="PF01171">
    <property type="entry name" value="ATP_bind_3"/>
    <property type="match status" value="1"/>
</dbReference>
<evidence type="ECO:0000256" key="1">
    <source>
        <dbReference type="ARBA" id="ARBA00022679"/>
    </source>
</evidence>